<feature type="compositionally biased region" description="Low complexity" evidence="1">
    <location>
        <begin position="348"/>
        <end position="361"/>
    </location>
</feature>
<dbReference type="STRING" id="2094558.A0A314YHZ0"/>
<evidence type="ECO:0000256" key="1">
    <source>
        <dbReference type="SAM" id="MobiDB-lite"/>
    </source>
</evidence>
<sequence>MTIGNCFGSLFRRKPSGMKGRKDSSRPKSLPLKQKNASRRGMPKNRSFGDSGNQVMMIELRKKIIIFMDIIDLPVYDASAATDELVMRLMRDLQKLYPEIVLRNQLSELKGASTEQVLASFCKALKSIGESWMTNHDRLDKLSYDLPSFKEDVNSDQLVETVLATLDCLIKMARDEFDMMDEDDQKGEGYSPRNSSFGKFLSDSESCTSVSSCPSPVTPSSVLPELIDCSPQAQKKANVGSKSPLLWTLRVQAVGKLNPIDIKHLSLHLSKQGAHGTSNGLDKSGQLVEEPSIEADLESNTEKAIAATDDEEVRHRSSREDTKEVPNTSLDENANGKEIDNTSDDVETPTTAPETLEADTTQVSLPPPSPSTLSLNLPISSPSILQQPTTSTPLPLPSPSTLSLNPPLSSPSILQHTTTSTPPPLPPPTRLQFSLPNTVTETKIPVPPTPPSPPILQRNVATLPPPPPPSPSLATLQPTVAAPPPPPLPTLTPQNAAAAGLPPPPHLHQWHHDQCK</sequence>
<feature type="compositionally biased region" description="Polar residues" evidence="1">
    <location>
        <begin position="431"/>
        <end position="441"/>
    </location>
</feature>
<dbReference type="Proteomes" id="UP000250321">
    <property type="component" value="Unassembled WGS sequence"/>
</dbReference>
<proteinExistence type="predicted"/>
<feature type="compositionally biased region" description="Low complexity" evidence="1">
    <location>
        <begin position="491"/>
        <end position="500"/>
    </location>
</feature>
<feature type="compositionally biased region" description="Pro residues" evidence="1">
    <location>
        <begin position="481"/>
        <end position="490"/>
    </location>
</feature>
<dbReference type="EMBL" id="PJQY01000877">
    <property type="protein sequence ID" value="PQQ07202.1"/>
    <property type="molecule type" value="Genomic_DNA"/>
</dbReference>
<organism evidence="2 3">
    <name type="scientific">Prunus yedoensis var. nudiflora</name>
    <dbReference type="NCBI Taxonomy" id="2094558"/>
    <lineage>
        <taxon>Eukaryota</taxon>
        <taxon>Viridiplantae</taxon>
        <taxon>Streptophyta</taxon>
        <taxon>Embryophyta</taxon>
        <taxon>Tracheophyta</taxon>
        <taxon>Spermatophyta</taxon>
        <taxon>Magnoliopsida</taxon>
        <taxon>eudicotyledons</taxon>
        <taxon>Gunneridae</taxon>
        <taxon>Pentapetalae</taxon>
        <taxon>rosids</taxon>
        <taxon>fabids</taxon>
        <taxon>Rosales</taxon>
        <taxon>Rosaceae</taxon>
        <taxon>Amygdaloideae</taxon>
        <taxon>Amygdaleae</taxon>
        <taxon>Prunus</taxon>
    </lineage>
</organism>
<accession>A0A314YHZ0</accession>
<protein>
    <submittedName>
        <fullName evidence="2">Uncharacterized protein</fullName>
    </submittedName>
</protein>
<feature type="compositionally biased region" description="Pro residues" evidence="1">
    <location>
        <begin position="445"/>
        <end position="454"/>
    </location>
</feature>
<keyword evidence="3" id="KW-1185">Reference proteome</keyword>
<evidence type="ECO:0000313" key="2">
    <source>
        <dbReference type="EMBL" id="PQQ07202.1"/>
    </source>
</evidence>
<gene>
    <name evidence="2" type="ORF">Pyn_15354</name>
</gene>
<dbReference type="OrthoDB" id="2020598at2759"/>
<comment type="caution">
    <text evidence="2">The sequence shown here is derived from an EMBL/GenBank/DDBJ whole genome shotgun (WGS) entry which is preliminary data.</text>
</comment>
<reference evidence="2 3" key="1">
    <citation type="submission" date="2018-02" db="EMBL/GenBank/DDBJ databases">
        <title>Draft genome of wild Prunus yedoensis var. nudiflora.</title>
        <authorList>
            <person name="Baek S."/>
            <person name="Kim J.-H."/>
            <person name="Choi K."/>
            <person name="Kim G.-B."/>
            <person name="Cho A."/>
            <person name="Jang H."/>
            <person name="Shin C.-H."/>
            <person name="Yu H.-J."/>
            <person name="Mun J.-H."/>
        </authorList>
    </citation>
    <scope>NUCLEOTIDE SEQUENCE [LARGE SCALE GENOMIC DNA]</scope>
    <source>
        <strain evidence="3">cv. Jeju island</strain>
        <tissue evidence="2">Leaf</tissue>
    </source>
</reference>
<feature type="region of interest" description="Disordered" evidence="1">
    <location>
        <begin position="13"/>
        <end position="50"/>
    </location>
</feature>
<feature type="region of interest" description="Disordered" evidence="1">
    <location>
        <begin position="293"/>
        <end position="516"/>
    </location>
</feature>
<dbReference type="AlphaFoldDB" id="A0A314YHZ0"/>
<evidence type="ECO:0000313" key="3">
    <source>
        <dbReference type="Proteomes" id="UP000250321"/>
    </source>
</evidence>
<name>A0A314YHZ0_PRUYE</name>
<feature type="compositionally biased region" description="Low complexity" evidence="1">
    <location>
        <begin position="371"/>
        <end position="420"/>
    </location>
</feature>
<feature type="compositionally biased region" description="Basic and acidic residues" evidence="1">
    <location>
        <begin position="312"/>
        <end position="324"/>
    </location>
</feature>